<gene>
    <name evidence="7" type="ORF">JN11_03357</name>
</gene>
<keyword evidence="2" id="KW-0805">Transcription regulation</keyword>
<evidence type="ECO:0000313" key="7">
    <source>
        <dbReference type="EMBL" id="TWI97538.1"/>
    </source>
</evidence>
<protein>
    <submittedName>
        <fullName evidence="7">RNA polymerase sigma-70 factor (ECF subfamily)</fullName>
    </submittedName>
</protein>
<dbReference type="InterPro" id="IPR013325">
    <property type="entry name" value="RNA_pol_sigma_r2"/>
</dbReference>
<dbReference type="SUPFAM" id="SSF88946">
    <property type="entry name" value="Sigma2 domain of RNA polymerase sigma factors"/>
    <property type="match status" value="1"/>
</dbReference>
<proteinExistence type="inferred from homology"/>
<evidence type="ECO:0000256" key="1">
    <source>
        <dbReference type="ARBA" id="ARBA00010641"/>
    </source>
</evidence>
<keyword evidence="4" id="KW-0804">Transcription</keyword>
<dbReference type="InterPro" id="IPR014327">
    <property type="entry name" value="RNA_pol_sigma70_bacteroid"/>
</dbReference>
<dbReference type="InterPro" id="IPR036388">
    <property type="entry name" value="WH-like_DNA-bd_sf"/>
</dbReference>
<dbReference type="AlphaFoldDB" id="A0A562TW89"/>
<comment type="caution">
    <text evidence="7">The sequence shown here is derived from an EMBL/GenBank/DDBJ whole genome shotgun (WGS) entry which is preliminary data.</text>
</comment>
<dbReference type="InterPro" id="IPR007627">
    <property type="entry name" value="RNA_pol_sigma70_r2"/>
</dbReference>
<dbReference type="PANTHER" id="PTHR43133:SF46">
    <property type="entry name" value="RNA POLYMERASE SIGMA-70 FACTOR ECF SUBFAMILY"/>
    <property type="match status" value="1"/>
</dbReference>
<organism evidence="7 8">
    <name type="scientific">Mucilaginibacter frigoritolerans</name>
    <dbReference type="NCBI Taxonomy" id="652788"/>
    <lineage>
        <taxon>Bacteria</taxon>
        <taxon>Pseudomonadati</taxon>
        <taxon>Bacteroidota</taxon>
        <taxon>Sphingobacteriia</taxon>
        <taxon>Sphingobacteriales</taxon>
        <taxon>Sphingobacteriaceae</taxon>
        <taxon>Mucilaginibacter</taxon>
    </lineage>
</organism>
<dbReference type="Pfam" id="PF08281">
    <property type="entry name" value="Sigma70_r4_2"/>
    <property type="match status" value="1"/>
</dbReference>
<dbReference type="OrthoDB" id="659569at2"/>
<evidence type="ECO:0000313" key="8">
    <source>
        <dbReference type="Proteomes" id="UP000317010"/>
    </source>
</evidence>
<feature type="domain" description="RNA polymerase sigma-70 region 2" evidence="5">
    <location>
        <begin position="28"/>
        <end position="88"/>
    </location>
</feature>
<dbReference type="GO" id="GO:0006352">
    <property type="term" value="P:DNA-templated transcription initiation"/>
    <property type="evidence" value="ECO:0007669"/>
    <property type="project" value="InterPro"/>
</dbReference>
<dbReference type="PANTHER" id="PTHR43133">
    <property type="entry name" value="RNA POLYMERASE ECF-TYPE SIGMA FACTO"/>
    <property type="match status" value="1"/>
</dbReference>
<sequence>MGAIKTSSDAELVDLLKSGDRVAYTEIYDRYILVLLNHAYNKTRNREEAKDVVHEVFAKLWAKREDFNCHTNLSGYLYASVRNNILNQAVHQTVLDKYMSSITRFINDAESYIITDHLVRERELSSIIEKEIANLPPKMRQVFELSRKQHFTHKEIAEQLDISEQTVSKHVTNALRILRVRLGIFVYLLWIIHPK</sequence>
<evidence type="ECO:0000259" key="5">
    <source>
        <dbReference type="Pfam" id="PF04542"/>
    </source>
</evidence>
<dbReference type="InterPro" id="IPR039425">
    <property type="entry name" value="RNA_pol_sigma-70-like"/>
</dbReference>
<dbReference type="Proteomes" id="UP000317010">
    <property type="component" value="Unassembled WGS sequence"/>
</dbReference>
<dbReference type="InterPro" id="IPR013324">
    <property type="entry name" value="RNA_pol_sigma_r3/r4-like"/>
</dbReference>
<comment type="similarity">
    <text evidence="1">Belongs to the sigma-70 factor family. ECF subfamily.</text>
</comment>
<dbReference type="Gene3D" id="1.10.1740.10">
    <property type="match status" value="1"/>
</dbReference>
<evidence type="ECO:0000256" key="2">
    <source>
        <dbReference type="ARBA" id="ARBA00023015"/>
    </source>
</evidence>
<dbReference type="CDD" id="cd06171">
    <property type="entry name" value="Sigma70_r4"/>
    <property type="match status" value="1"/>
</dbReference>
<dbReference type="RefSeq" id="WP_144914340.1">
    <property type="nucleotide sequence ID" value="NZ_VLLI01000010.1"/>
</dbReference>
<reference evidence="7 8" key="1">
    <citation type="submission" date="2019-07" db="EMBL/GenBank/DDBJ databases">
        <title>Genomic Encyclopedia of Archaeal and Bacterial Type Strains, Phase II (KMG-II): from individual species to whole genera.</title>
        <authorList>
            <person name="Goeker M."/>
        </authorList>
    </citation>
    <scope>NUCLEOTIDE SEQUENCE [LARGE SCALE GENOMIC DNA]</scope>
    <source>
        <strain evidence="7 8">ATCC BAA-1854</strain>
    </source>
</reference>
<evidence type="ECO:0000256" key="4">
    <source>
        <dbReference type="ARBA" id="ARBA00023163"/>
    </source>
</evidence>
<accession>A0A562TW89</accession>
<evidence type="ECO:0000256" key="3">
    <source>
        <dbReference type="ARBA" id="ARBA00023082"/>
    </source>
</evidence>
<name>A0A562TW89_9SPHI</name>
<dbReference type="InterPro" id="IPR013249">
    <property type="entry name" value="RNA_pol_sigma70_r4_t2"/>
</dbReference>
<keyword evidence="3" id="KW-0731">Sigma factor</keyword>
<feature type="domain" description="RNA polymerase sigma factor 70 region 4 type 2" evidence="6">
    <location>
        <begin position="127"/>
        <end position="176"/>
    </location>
</feature>
<dbReference type="GO" id="GO:0016987">
    <property type="term" value="F:sigma factor activity"/>
    <property type="evidence" value="ECO:0007669"/>
    <property type="project" value="UniProtKB-KW"/>
</dbReference>
<dbReference type="GO" id="GO:0003677">
    <property type="term" value="F:DNA binding"/>
    <property type="evidence" value="ECO:0007669"/>
    <property type="project" value="InterPro"/>
</dbReference>
<dbReference type="SUPFAM" id="SSF88659">
    <property type="entry name" value="Sigma3 and sigma4 domains of RNA polymerase sigma factors"/>
    <property type="match status" value="1"/>
</dbReference>
<dbReference type="NCBIfam" id="TIGR02985">
    <property type="entry name" value="Sig70_bacteroi1"/>
    <property type="match status" value="1"/>
</dbReference>
<evidence type="ECO:0000259" key="6">
    <source>
        <dbReference type="Pfam" id="PF08281"/>
    </source>
</evidence>
<dbReference type="InterPro" id="IPR014284">
    <property type="entry name" value="RNA_pol_sigma-70_dom"/>
</dbReference>
<dbReference type="EMBL" id="VLLI01000010">
    <property type="protein sequence ID" value="TWI97538.1"/>
    <property type="molecule type" value="Genomic_DNA"/>
</dbReference>
<dbReference type="Gene3D" id="1.10.10.10">
    <property type="entry name" value="Winged helix-like DNA-binding domain superfamily/Winged helix DNA-binding domain"/>
    <property type="match status" value="1"/>
</dbReference>
<dbReference type="Pfam" id="PF04542">
    <property type="entry name" value="Sigma70_r2"/>
    <property type="match status" value="1"/>
</dbReference>
<keyword evidence="8" id="KW-1185">Reference proteome</keyword>
<dbReference type="NCBIfam" id="TIGR02937">
    <property type="entry name" value="sigma70-ECF"/>
    <property type="match status" value="1"/>
</dbReference>